<keyword evidence="5" id="KW-1185">Reference proteome</keyword>
<dbReference type="Proteomes" id="UP001231701">
    <property type="component" value="Chromosome"/>
</dbReference>
<dbReference type="InterPro" id="IPR029032">
    <property type="entry name" value="AhpD-like"/>
</dbReference>
<evidence type="ECO:0000259" key="1">
    <source>
        <dbReference type="Pfam" id="PF02627"/>
    </source>
</evidence>
<protein>
    <submittedName>
        <fullName evidence="3">Carboxymuconolactone decarboxylase family protein</fullName>
    </submittedName>
</protein>
<dbReference type="EMBL" id="JBIENY010000524">
    <property type="protein sequence ID" value="MFG6300899.1"/>
    <property type="molecule type" value="Genomic_DNA"/>
</dbReference>
<dbReference type="Pfam" id="PF02627">
    <property type="entry name" value="CMD"/>
    <property type="match status" value="1"/>
</dbReference>
<dbReference type="AlphaFoldDB" id="A0AAX3ZAI1"/>
<dbReference type="PANTHER" id="PTHR34846:SF7">
    <property type="entry name" value="BLL7811 PROTEIN"/>
    <property type="match status" value="1"/>
</dbReference>
<dbReference type="GeneID" id="90940361"/>
<reference evidence="2 5" key="2">
    <citation type="submission" date="2024-10" db="EMBL/GenBank/DDBJ databases">
        <title>Draft genome assembly of a novel steroid transforming actinomycete isolated from African clawed frog Xenopus laevis.</title>
        <authorList>
            <person name="Bragin E."/>
            <person name="Kollerov V."/>
            <person name="Donova M.V."/>
        </authorList>
    </citation>
    <scope>NUCLEOTIDE SEQUENCE [LARGE SCALE GENOMIC DNA]</scope>
    <source>
        <strain evidence="2 5">MTOC-St3</strain>
    </source>
</reference>
<evidence type="ECO:0000313" key="5">
    <source>
        <dbReference type="Proteomes" id="UP001605990"/>
    </source>
</evidence>
<dbReference type="Proteomes" id="UP001605990">
    <property type="component" value="Unassembled WGS sequence"/>
</dbReference>
<name>A0AAX3ZAI1_STRRO</name>
<dbReference type="GO" id="GO:0051920">
    <property type="term" value="F:peroxiredoxin activity"/>
    <property type="evidence" value="ECO:0007669"/>
    <property type="project" value="InterPro"/>
</dbReference>
<dbReference type="Gene3D" id="1.20.1290.10">
    <property type="entry name" value="AhpD-like"/>
    <property type="match status" value="1"/>
</dbReference>
<accession>A0AAX3ZAI1</accession>
<feature type="domain" description="Carboxymuconolactone decarboxylase-like" evidence="1">
    <location>
        <begin position="18"/>
        <end position="96"/>
    </location>
</feature>
<organism evidence="3 4">
    <name type="scientific">Streptomyces rochei</name>
    <name type="common">Streptomyces parvullus</name>
    <dbReference type="NCBI Taxonomy" id="1928"/>
    <lineage>
        <taxon>Bacteria</taxon>
        <taxon>Bacillati</taxon>
        <taxon>Actinomycetota</taxon>
        <taxon>Actinomycetes</taxon>
        <taxon>Kitasatosporales</taxon>
        <taxon>Streptomycetaceae</taxon>
        <taxon>Streptomyces</taxon>
        <taxon>Streptomyces rochei group</taxon>
    </lineage>
</organism>
<gene>
    <name evidence="2" type="ORF">ACGU38_36810</name>
    <name evidence="3" type="ORF">P7W03_00010</name>
</gene>
<dbReference type="InterPro" id="IPR003779">
    <property type="entry name" value="CMD-like"/>
</dbReference>
<evidence type="ECO:0000313" key="4">
    <source>
        <dbReference type="Proteomes" id="UP001231701"/>
    </source>
</evidence>
<sequence>MTARMPNPAIVAGPDVIPALLSVAGAVKNTGVPETTINLIYLRVSQINGSSWNVHKHAGDLKEAGESAERISTVAAWRETPFFTPEERAALALAEAATRLSDRQDAVSDEVWAEAAKYFSDQQLAGILLATGLSNLWHRLIPTTRQPAGPVGG</sequence>
<proteinExistence type="predicted"/>
<dbReference type="SUPFAM" id="SSF69118">
    <property type="entry name" value="AhpD-like"/>
    <property type="match status" value="1"/>
</dbReference>
<dbReference type="EMBL" id="CP121271">
    <property type="protein sequence ID" value="WMC84059.1"/>
    <property type="molecule type" value="Genomic_DNA"/>
</dbReference>
<evidence type="ECO:0000313" key="3">
    <source>
        <dbReference type="EMBL" id="WMC84059.1"/>
    </source>
</evidence>
<dbReference type="RefSeq" id="WP_029394605.1">
    <property type="nucleotide sequence ID" value="NZ_CP121271.1"/>
</dbReference>
<evidence type="ECO:0000313" key="2">
    <source>
        <dbReference type="EMBL" id="MFG6300899.1"/>
    </source>
</evidence>
<reference evidence="3" key="1">
    <citation type="submission" date="2023-03" db="EMBL/GenBank/DDBJ databases">
        <title>Borrelidin-producing and root-colonizing Streptomyces rochei is a potent biopesticide for soil-borne oomycete-caused plant diseases.</title>
        <authorList>
            <person name="Zhou D."/>
            <person name="Wang X."/>
            <person name="Navarro-Munoz J.C."/>
            <person name="Li W."/>
            <person name="Li J."/>
            <person name="Jiu M."/>
            <person name="Deng S."/>
            <person name="Ye Y."/>
            <person name="Daly P."/>
            <person name="Wei L."/>
        </authorList>
    </citation>
    <scope>NUCLEOTIDE SEQUENCE</scope>
    <source>
        <strain evidence="3">JK1</strain>
    </source>
</reference>
<dbReference type="PANTHER" id="PTHR34846">
    <property type="entry name" value="4-CARBOXYMUCONOLACTONE DECARBOXYLASE FAMILY PROTEIN (AFU_ORTHOLOGUE AFUA_6G11590)"/>
    <property type="match status" value="1"/>
</dbReference>